<dbReference type="AlphaFoldDB" id="A0A913Z8R5"/>
<accession>A0A913Z8R5</accession>
<dbReference type="RefSeq" id="XP_038048137.1">
    <property type="nucleotide sequence ID" value="XM_038192209.1"/>
</dbReference>
<dbReference type="Gene3D" id="2.60.40.10">
    <property type="entry name" value="Immunoglobulins"/>
    <property type="match status" value="2"/>
</dbReference>
<sequence>MLCYGIVLVTIALSSVTALDFVSGPGSVIIPAGGTARLKCVADLRTVRGSLTLYWYKAQDGGGYYITGGSEVYARNLGAERYSLETSSVNGEYSYILKIAAVEAVDSGQYRCMGVDAGGSTSSPRGTLSVVQAATSEPLTCSYYPESPSLGQTVTFACTAPRGISPEMLSWWMAGTVRIQPSANPSTNHGISFVKTLDNNDNFAEFTCLVGTSFDTANNMNCSVMPLAVPIRAEVTPQTALALLGGSATFRCRGTAIPRVTRYRWICGSGVSTVKIATSRGRFTVINNGDSSTLTIGRISMQDNDLSVRCVVMNEITKNIGSATIQVTTHIQTTRATTSLMSPSISPVGTTEKPTESLNPIQPREPMDPSQPTPSIRTTGKVLGSTNQQISTTNDNGDVINILGCGKDCGEKLSPQQSPDGEEGSSNSALAAALSVLAICALATGVIVYIAYTKRGRTSGRVTKRKRKNKPLKRLRSLRLSVSNSKPELINPDSVRLKTIEVIVNSPPPEWQHRVRDVESETKEVQEQDLPRLEVTPDCDALYAKPDKTRKKRHHGDAVGDDTHPVATAPPAVPGQYLSADADDCLSDDVSDASTWDMSSVDSGCEEETDEIREDAAAYTELDLTKAGERDKECIPLTETVEYEKTTVTKTSLPRH</sequence>
<keyword evidence="2 7" id="KW-0472">Membrane</keyword>
<dbReference type="PANTHER" id="PTHR11640">
    <property type="entry name" value="NEPHRIN"/>
    <property type="match status" value="1"/>
</dbReference>
<feature type="transmembrane region" description="Helical" evidence="7">
    <location>
        <begin position="429"/>
        <end position="452"/>
    </location>
</feature>
<dbReference type="CDD" id="cd00099">
    <property type="entry name" value="IgV"/>
    <property type="match status" value="1"/>
</dbReference>
<dbReference type="EnsemblMetazoa" id="XM_038192209.1">
    <property type="protein sequence ID" value="XP_038048137.1"/>
    <property type="gene ID" value="LOC119722161"/>
</dbReference>
<dbReference type="InterPro" id="IPR051275">
    <property type="entry name" value="Cell_adhesion_signaling"/>
</dbReference>
<name>A0A913Z8R5_PATMI</name>
<dbReference type="GO" id="GO:0005886">
    <property type="term" value="C:plasma membrane"/>
    <property type="evidence" value="ECO:0007669"/>
    <property type="project" value="TreeGrafter"/>
</dbReference>
<keyword evidence="5" id="KW-0393">Immunoglobulin domain</keyword>
<feature type="domain" description="Ig-like" evidence="9">
    <location>
        <begin position="14"/>
        <end position="129"/>
    </location>
</feature>
<evidence type="ECO:0000256" key="4">
    <source>
        <dbReference type="ARBA" id="ARBA00023180"/>
    </source>
</evidence>
<feature type="compositionally biased region" description="Polar residues" evidence="6">
    <location>
        <begin position="340"/>
        <end position="349"/>
    </location>
</feature>
<evidence type="ECO:0000313" key="11">
    <source>
        <dbReference type="Proteomes" id="UP000887568"/>
    </source>
</evidence>
<evidence type="ECO:0000313" key="10">
    <source>
        <dbReference type="EnsemblMetazoa" id="XP_038048137.1"/>
    </source>
</evidence>
<dbReference type="InterPro" id="IPR036179">
    <property type="entry name" value="Ig-like_dom_sf"/>
</dbReference>
<dbReference type="Proteomes" id="UP000887568">
    <property type="component" value="Unplaced"/>
</dbReference>
<dbReference type="PANTHER" id="PTHR11640:SF31">
    <property type="entry name" value="IRREGULAR CHIASM C-ROUGHEST PROTEIN-RELATED"/>
    <property type="match status" value="1"/>
</dbReference>
<dbReference type="GO" id="GO:0050839">
    <property type="term" value="F:cell adhesion molecule binding"/>
    <property type="evidence" value="ECO:0007669"/>
    <property type="project" value="TreeGrafter"/>
</dbReference>
<evidence type="ECO:0000256" key="6">
    <source>
        <dbReference type="SAM" id="MobiDB-lite"/>
    </source>
</evidence>
<feature type="chain" id="PRO_5037135347" description="Ig-like domain-containing protein" evidence="8">
    <location>
        <begin position="19"/>
        <end position="656"/>
    </location>
</feature>
<evidence type="ECO:0000256" key="5">
    <source>
        <dbReference type="ARBA" id="ARBA00023319"/>
    </source>
</evidence>
<keyword evidence="8" id="KW-0732">Signal</keyword>
<comment type="subcellular location">
    <subcellularLocation>
        <location evidence="1">Membrane</location>
        <topology evidence="1">Single-pass type I membrane protein</topology>
    </subcellularLocation>
</comment>
<dbReference type="InterPro" id="IPR013783">
    <property type="entry name" value="Ig-like_fold"/>
</dbReference>
<dbReference type="SMART" id="SM00409">
    <property type="entry name" value="IG"/>
    <property type="match status" value="3"/>
</dbReference>
<dbReference type="OMA" id="DASTWDM"/>
<keyword evidence="7" id="KW-0812">Transmembrane</keyword>
<keyword evidence="3" id="KW-1015">Disulfide bond</keyword>
<evidence type="ECO:0000256" key="2">
    <source>
        <dbReference type="ARBA" id="ARBA00023136"/>
    </source>
</evidence>
<evidence type="ECO:0000256" key="3">
    <source>
        <dbReference type="ARBA" id="ARBA00023157"/>
    </source>
</evidence>
<dbReference type="GO" id="GO:0005911">
    <property type="term" value="C:cell-cell junction"/>
    <property type="evidence" value="ECO:0007669"/>
    <property type="project" value="TreeGrafter"/>
</dbReference>
<protein>
    <recommendedName>
        <fullName evidence="9">Ig-like domain-containing protein</fullName>
    </recommendedName>
</protein>
<dbReference type="PROSITE" id="PS50835">
    <property type="entry name" value="IG_LIKE"/>
    <property type="match status" value="2"/>
</dbReference>
<dbReference type="Pfam" id="PF07686">
    <property type="entry name" value="V-set"/>
    <property type="match status" value="1"/>
</dbReference>
<dbReference type="InterPro" id="IPR013106">
    <property type="entry name" value="Ig_V-set"/>
</dbReference>
<feature type="domain" description="Ig-like" evidence="9">
    <location>
        <begin position="230"/>
        <end position="328"/>
    </location>
</feature>
<dbReference type="SUPFAM" id="SSF48726">
    <property type="entry name" value="Immunoglobulin"/>
    <property type="match status" value="2"/>
</dbReference>
<evidence type="ECO:0000256" key="1">
    <source>
        <dbReference type="ARBA" id="ARBA00004479"/>
    </source>
</evidence>
<dbReference type="GeneID" id="119722161"/>
<feature type="region of interest" description="Disordered" evidence="6">
    <location>
        <begin position="340"/>
        <end position="381"/>
    </location>
</feature>
<keyword evidence="7" id="KW-1133">Transmembrane helix</keyword>
<feature type="signal peptide" evidence="8">
    <location>
        <begin position="1"/>
        <end position="18"/>
    </location>
</feature>
<dbReference type="OrthoDB" id="6272054at2759"/>
<dbReference type="GO" id="GO:0098609">
    <property type="term" value="P:cell-cell adhesion"/>
    <property type="evidence" value="ECO:0007669"/>
    <property type="project" value="TreeGrafter"/>
</dbReference>
<evidence type="ECO:0000256" key="7">
    <source>
        <dbReference type="SAM" id="Phobius"/>
    </source>
</evidence>
<keyword evidence="4" id="KW-0325">Glycoprotein</keyword>
<reference evidence="10" key="1">
    <citation type="submission" date="2022-11" db="UniProtKB">
        <authorList>
            <consortium name="EnsemblMetazoa"/>
        </authorList>
    </citation>
    <scope>IDENTIFICATION</scope>
</reference>
<dbReference type="InterPro" id="IPR007110">
    <property type="entry name" value="Ig-like_dom"/>
</dbReference>
<dbReference type="InterPro" id="IPR003599">
    <property type="entry name" value="Ig_sub"/>
</dbReference>
<keyword evidence="11" id="KW-1185">Reference proteome</keyword>
<feature type="region of interest" description="Disordered" evidence="6">
    <location>
        <begin position="546"/>
        <end position="577"/>
    </location>
</feature>
<proteinExistence type="predicted"/>
<organism evidence="10 11">
    <name type="scientific">Patiria miniata</name>
    <name type="common">Bat star</name>
    <name type="synonym">Asterina miniata</name>
    <dbReference type="NCBI Taxonomy" id="46514"/>
    <lineage>
        <taxon>Eukaryota</taxon>
        <taxon>Metazoa</taxon>
        <taxon>Echinodermata</taxon>
        <taxon>Eleutherozoa</taxon>
        <taxon>Asterozoa</taxon>
        <taxon>Asteroidea</taxon>
        <taxon>Valvatacea</taxon>
        <taxon>Valvatida</taxon>
        <taxon>Asterinidae</taxon>
        <taxon>Patiria</taxon>
    </lineage>
</organism>
<evidence type="ECO:0000259" key="9">
    <source>
        <dbReference type="PROSITE" id="PS50835"/>
    </source>
</evidence>
<evidence type="ECO:0000256" key="8">
    <source>
        <dbReference type="SAM" id="SignalP"/>
    </source>
</evidence>